<sequence length="137" mass="15775">MIVVKLEGISIDLHFGNFDIPPTESRIGENHKKRKNKTSYICINNDQIVGALVVGRSRSGKTVRSDGTIVRSSYRKEGVARDLWKTMLKTEQPQRMCVRVVSDKGYSLVESMKEKFPKVKWLIDKDGSRKLRRMSYK</sequence>
<name>A0A0F9LX17_9ZZZZ</name>
<gene>
    <name evidence="1" type="ORF">LCGC14_1145430</name>
</gene>
<dbReference type="SUPFAM" id="SSF55729">
    <property type="entry name" value="Acyl-CoA N-acyltransferases (Nat)"/>
    <property type="match status" value="1"/>
</dbReference>
<protein>
    <submittedName>
        <fullName evidence="1">Uncharacterized protein</fullName>
    </submittedName>
</protein>
<reference evidence="1" key="1">
    <citation type="journal article" date="2015" name="Nature">
        <title>Complex archaea that bridge the gap between prokaryotes and eukaryotes.</title>
        <authorList>
            <person name="Spang A."/>
            <person name="Saw J.H."/>
            <person name="Jorgensen S.L."/>
            <person name="Zaremba-Niedzwiedzka K."/>
            <person name="Martijn J."/>
            <person name="Lind A.E."/>
            <person name="van Eijk R."/>
            <person name="Schleper C."/>
            <person name="Guy L."/>
            <person name="Ettema T.J."/>
        </authorList>
    </citation>
    <scope>NUCLEOTIDE SEQUENCE</scope>
</reference>
<comment type="caution">
    <text evidence="1">The sequence shown here is derived from an EMBL/GenBank/DDBJ whole genome shotgun (WGS) entry which is preliminary data.</text>
</comment>
<dbReference type="EMBL" id="LAZR01005467">
    <property type="protein sequence ID" value="KKM99694.1"/>
    <property type="molecule type" value="Genomic_DNA"/>
</dbReference>
<proteinExistence type="predicted"/>
<dbReference type="Gene3D" id="3.40.630.30">
    <property type="match status" value="1"/>
</dbReference>
<dbReference type="AlphaFoldDB" id="A0A0F9LX17"/>
<organism evidence="1">
    <name type="scientific">marine sediment metagenome</name>
    <dbReference type="NCBI Taxonomy" id="412755"/>
    <lineage>
        <taxon>unclassified sequences</taxon>
        <taxon>metagenomes</taxon>
        <taxon>ecological metagenomes</taxon>
    </lineage>
</organism>
<evidence type="ECO:0000313" key="1">
    <source>
        <dbReference type="EMBL" id="KKM99694.1"/>
    </source>
</evidence>
<accession>A0A0F9LX17</accession>
<dbReference type="InterPro" id="IPR016181">
    <property type="entry name" value="Acyl_CoA_acyltransferase"/>
</dbReference>